<dbReference type="SUPFAM" id="SSF55729">
    <property type="entry name" value="Acyl-CoA N-acyltransferases (Nat)"/>
    <property type="match status" value="1"/>
</dbReference>
<dbReference type="GO" id="GO:0030649">
    <property type="term" value="P:aminoglycoside antibiotic catabolic process"/>
    <property type="evidence" value="ECO:0007669"/>
    <property type="project" value="TreeGrafter"/>
</dbReference>
<dbReference type="PANTHER" id="PTHR37817:SF1">
    <property type="entry name" value="N-ACETYLTRANSFERASE EIS"/>
    <property type="match status" value="1"/>
</dbReference>
<dbReference type="InterPro" id="IPR016181">
    <property type="entry name" value="Acyl_CoA_acyltransferase"/>
</dbReference>
<accession>A0A381X9V6</accession>
<dbReference type="PANTHER" id="PTHR37817">
    <property type="entry name" value="N-ACETYLTRANSFERASE EIS"/>
    <property type="match status" value="1"/>
</dbReference>
<dbReference type="AlphaFoldDB" id="A0A381X9V6"/>
<dbReference type="InterPro" id="IPR051554">
    <property type="entry name" value="Acetyltransferase_Eis"/>
</dbReference>
<protein>
    <recommendedName>
        <fullName evidence="1">N-acetyltransferase domain-containing protein</fullName>
    </recommendedName>
</protein>
<dbReference type="Pfam" id="PF13527">
    <property type="entry name" value="Acetyltransf_9"/>
    <property type="match status" value="1"/>
</dbReference>
<name>A0A381X9V6_9ZZZZ</name>
<sequence>MLGRPYNPETDREAAHRIWYECHWITSKEQEKNMDLFLAACRIHVAEMNGEAECLVASVPGTVRYLEEDVRLSVITGVTTSRVVRKQGLAGRLTAEAIAEAVEEGAQVSALTMFEQGFYDRLGFGTGGYEHMIRFDPADLNIDAEFRPPRRLTKDDWQIIHAGMIARRRSHGGCNLFSPELIRAELGWDEGGFGLGYCDGSNGELTHFFWVNGKEEAGPYQLKFLAYQTFGQLMELLAVVKSLGDQIRLIGITEPAQIQFQDLVRQPFRGRTVTAKTQYEQHLRANAYWQMRICDLPGCMAKTHLIGETFRCNVNLSDPIETLLDTDISWRGISGDYVVTFGPDSHAEEGKDPHLPTLNASVGAFTRMWLGVRPATGLAATDDLAGPELLLTNLDRILHLPPARIDWDY</sequence>
<gene>
    <name evidence="2" type="ORF">METZ01_LOCUS114125</name>
</gene>
<evidence type="ECO:0000313" key="2">
    <source>
        <dbReference type="EMBL" id="SVA61271.1"/>
    </source>
</evidence>
<dbReference type="EMBL" id="UINC01014352">
    <property type="protein sequence ID" value="SVA61271.1"/>
    <property type="molecule type" value="Genomic_DNA"/>
</dbReference>
<evidence type="ECO:0000259" key="1">
    <source>
        <dbReference type="PROSITE" id="PS51186"/>
    </source>
</evidence>
<dbReference type="GO" id="GO:0034069">
    <property type="term" value="F:aminoglycoside N-acetyltransferase activity"/>
    <property type="evidence" value="ECO:0007669"/>
    <property type="project" value="TreeGrafter"/>
</dbReference>
<dbReference type="InterPro" id="IPR000182">
    <property type="entry name" value="GNAT_dom"/>
</dbReference>
<organism evidence="2">
    <name type="scientific">marine metagenome</name>
    <dbReference type="NCBI Taxonomy" id="408172"/>
    <lineage>
        <taxon>unclassified sequences</taxon>
        <taxon>metagenomes</taxon>
        <taxon>ecological metagenomes</taxon>
    </lineage>
</organism>
<dbReference type="Gene3D" id="3.40.630.30">
    <property type="match status" value="1"/>
</dbReference>
<proteinExistence type="predicted"/>
<dbReference type="PROSITE" id="PS51186">
    <property type="entry name" value="GNAT"/>
    <property type="match status" value="1"/>
</dbReference>
<feature type="domain" description="N-acetyltransferase" evidence="1">
    <location>
        <begin position="1"/>
        <end position="145"/>
    </location>
</feature>
<reference evidence="2" key="1">
    <citation type="submission" date="2018-05" db="EMBL/GenBank/DDBJ databases">
        <authorList>
            <person name="Lanie J.A."/>
            <person name="Ng W.-L."/>
            <person name="Kazmierczak K.M."/>
            <person name="Andrzejewski T.M."/>
            <person name="Davidsen T.M."/>
            <person name="Wayne K.J."/>
            <person name="Tettelin H."/>
            <person name="Glass J.I."/>
            <person name="Rusch D."/>
            <person name="Podicherti R."/>
            <person name="Tsui H.-C.T."/>
            <person name="Winkler M.E."/>
        </authorList>
    </citation>
    <scope>NUCLEOTIDE SEQUENCE</scope>
</reference>